<sequence>MKATRWWKERENVADYNDFNQKSVSGLGNSTRKVALLKAVSGRGPKTAPWVLQTHDDLYLEFRRLKALGVKFSASLLPLEGTGYNGTTLGMRGDTEVKYADVVSGGESMTMMVTITGGAQARIVAPMMIFMNKNRSYPIQGVPDTISGASYHTVQPADSFVISKIKDEWTRRWDIKKLELIQSNEWSNNVRVEGGWSGKLKNSGKTYFLQLAADCVRAVNSMRDNAGLTYARKAMIRCGLSLDVTGFWYVKQLTPELQAIIAKYKNHYEGELVPPPGVAAAGM</sequence>
<dbReference type="AlphaFoldDB" id="A0A397A9E5"/>
<name>A0A397A9E5_APHAT</name>
<dbReference type="VEuPathDB" id="FungiDB:H257_17852"/>
<dbReference type="Proteomes" id="UP000265427">
    <property type="component" value="Unassembled WGS sequence"/>
</dbReference>
<gene>
    <name evidence="1" type="ORF">DYB36_008092</name>
</gene>
<accession>A0A397A9E5</accession>
<evidence type="ECO:0000313" key="1">
    <source>
        <dbReference type="EMBL" id="RHY02925.1"/>
    </source>
</evidence>
<protein>
    <submittedName>
        <fullName evidence="1">Uncharacterized protein</fullName>
    </submittedName>
</protein>
<evidence type="ECO:0000313" key="2">
    <source>
        <dbReference type="Proteomes" id="UP000265427"/>
    </source>
</evidence>
<proteinExistence type="predicted"/>
<reference evidence="1 2" key="1">
    <citation type="submission" date="2018-08" db="EMBL/GenBank/DDBJ databases">
        <title>Aphanomyces genome sequencing and annotation.</title>
        <authorList>
            <person name="Minardi D."/>
            <person name="Oidtmann B."/>
            <person name="Van Der Giezen M."/>
            <person name="Studholme D.J."/>
        </authorList>
    </citation>
    <scope>NUCLEOTIDE SEQUENCE [LARGE SCALE GENOMIC DNA]</scope>
    <source>
        <strain evidence="1 2">Kv</strain>
    </source>
</reference>
<comment type="caution">
    <text evidence="1">The sequence shown here is derived from an EMBL/GenBank/DDBJ whole genome shotgun (WGS) entry which is preliminary data.</text>
</comment>
<organism evidence="1 2">
    <name type="scientific">Aphanomyces astaci</name>
    <name type="common">Crayfish plague agent</name>
    <dbReference type="NCBI Taxonomy" id="112090"/>
    <lineage>
        <taxon>Eukaryota</taxon>
        <taxon>Sar</taxon>
        <taxon>Stramenopiles</taxon>
        <taxon>Oomycota</taxon>
        <taxon>Saprolegniomycetes</taxon>
        <taxon>Saprolegniales</taxon>
        <taxon>Verrucalvaceae</taxon>
        <taxon>Aphanomyces</taxon>
    </lineage>
</organism>
<dbReference type="EMBL" id="QUSZ01007308">
    <property type="protein sequence ID" value="RHY02925.1"/>
    <property type="molecule type" value="Genomic_DNA"/>
</dbReference>